<gene>
    <name evidence="1" type="ordered locus">B488_06800</name>
</gene>
<dbReference type="KEGG" id="lcc:B488_06800"/>
<proteinExistence type="predicted"/>
<keyword evidence="2" id="KW-1185">Reference proteome</keyword>
<dbReference type="PATRIC" id="fig|1215343.11.peg.698"/>
<evidence type="ECO:0000313" key="2">
    <source>
        <dbReference type="Proteomes" id="UP000010799"/>
    </source>
</evidence>
<name>L0EUN2_LIBCB</name>
<organism evidence="1 2">
    <name type="scientific">Liberibacter crescens (strain BT-1)</name>
    <dbReference type="NCBI Taxonomy" id="1215343"/>
    <lineage>
        <taxon>Bacteria</taxon>
        <taxon>Pseudomonadati</taxon>
        <taxon>Pseudomonadota</taxon>
        <taxon>Alphaproteobacteria</taxon>
        <taxon>Hyphomicrobiales</taxon>
        <taxon>Rhizobiaceae</taxon>
        <taxon>Liberibacter</taxon>
    </lineage>
</organism>
<accession>L0EUN2</accession>
<dbReference type="AlphaFoldDB" id="L0EUN2"/>
<sequence>MLFTQGIFIDTSKGLSFSRFLSSFRYLGILSDILLSYELLKYIYEQRWRLRQQEPHTKIHNHKE</sequence>
<evidence type="ECO:0000313" key="1">
    <source>
        <dbReference type="EMBL" id="AGA64672.1"/>
    </source>
</evidence>
<reference evidence="1 2" key="1">
    <citation type="journal article" date="2012" name="Stand. Genomic Sci.">
        <title>Complete genome sequence of Liberibacter crescens BT-1.</title>
        <authorList>
            <person name="Leonard M.T."/>
            <person name="Fagen J.R."/>
            <person name="Davis-Richardson A.G."/>
            <person name="Davis M.J."/>
            <person name="Triplett E.W."/>
        </authorList>
    </citation>
    <scope>NUCLEOTIDE SEQUENCE [LARGE SCALE GENOMIC DNA]</scope>
    <source>
        <strain evidence="1 2">BT-1</strain>
    </source>
</reference>
<protein>
    <submittedName>
        <fullName evidence="1">Uncharacterized protein</fullName>
    </submittedName>
</protein>
<dbReference type="EMBL" id="CP003789">
    <property type="protein sequence ID" value="AGA64672.1"/>
    <property type="molecule type" value="Genomic_DNA"/>
</dbReference>
<dbReference type="Proteomes" id="UP000010799">
    <property type="component" value="Chromosome"/>
</dbReference>
<dbReference type="HOGENOM" id="CLU_2862395_0_0_5"/>